<keyword evidence="2 5" id="KW-0012">Acyltransferase</keyword>
<dbReference type="GO" id="GO:0008080">
    <property type="term" value="F:N-acetyltransferase activity"/>
    <property type="evidence" value="ECO:0007669"/>
    <property type="project" value="InterPro"/>
</dbReference>
<dbReference type="Pfam" id="PF00583">
    <property type="entry name" value="Acetyltransf_1"/>
    <property type="match status" value="1"/>
</dbReference>
<dbReference type="InterPro" id="IPR050832">
    <property type="entry name" value="Bact_Acetyltransf"/>
</dbReference>
<name>I7KB00_METBM</name>
<feature type="region of interest" description="Disordered" evidence="3">
    <location>
        <begin position="1"/>
        <end position="52"/>
    </location>
</feature>
<dbReference type="PATRIC" id="fig|1201294.9.peg.232"/>
<dbReference type="InterPro" id="IPR016181">
    <property type="entry name" value="Acyl_CoA_acyltransferase"/>
</dbReference>
<dbReference type="PANTHER" id="PTHR43877">
    <property type="entry name" value="AMINOALKYLPHOSPHONATE N-ACETYLTRANSFERASE-RELATED-RELATED"/>
    <property type="match status" value="1"/>
</dbReference>
<dbReference type="EC" id="2.3.1.-" evidence="5"/>
<dbReference type="InterPro" id="IPR000182">
    <property type="entry name" value="GNAT_dom"/>
</dbReference>
<dbReference type="KEGG" id="mbg:BN140_0213"/>
<reference evidence="6" key="1">
    <citation type="journal article" date="2012" name="J. Bacteriol.">
        <title>Complete genome sequence of the hydrogenotrophic, methanogenic archaeon Methanoculleus bourgensis strain MS2T, isolated from a sewage sludge digester.</title>
        <authorList>
            <person name="Maus I."/>
            <person name="Wibberg D."/>
            <person name="Stantscheff R."/>
            <person name="Eikmeyer F.G."/>
            <person name="Seffner A."/>
            <person name="Boelter J."/>
            <person name="Szczepanowski R."/>
            <person name="Blom J."/>
            <person name="Jaenicke S."/>
            <person name="Konig H."/>
            <person name="Puhler A."/>
            <person name="Schluter A."/>
        </authorList>
    </citation>
    <scope>NUCLEOTIDE SEQUENCE [LARGE SCALE GENOMIC DNA]</scope>
    <source>
        <strain evidence="6">ATCC 43281 / DSM 3045 / OCM 15 / MS2</strain>
    </source>
</reference>
<accession>I7KB00</accession>
<evidence type="ECO:0000259" key="4">
    <source>
        <dbReference type="PROSITE" id="PS51186"/>
    </source>
</evidence>
<evidence type="ECO:0000256" key="2">
    <source>
        <dbReference type="ARBA" id="ARBA00023315"/>
    </source>
</evidence>
<feature type="domain" description="N-acetyltransferase" evidence="4">
    <location>
        <begin position="173"/>
        <end position="325"/>
    </location>
</feature>
<dbReference type="CDD" id="cd04301">
    <property type="entry name" value="NAT_SF"/>
    <property type="match status" value="1"/>
</dbReference>
<dbReference type="AlphaFoldDB" id="I7KB00"/>
<evidence type="ECO:0000256" key="3">
    <source>
        <dbReference type="SAM" id="MobiDB-lite"/>
    </source>
</evidence>
<dbReference type="SUPFAM" id="SSF55729">
    <property type="entry name" value="Acyl-CoA N-acyltransferases (Nat)"/>
    <property type="match status" value="2"/>
</dbReference>
<evidence type="ECO:0000313" key="6">
    <source>
        <dbReference type="Proteomes" id="UP000009007"/>
    </source>
</evidence>
<gene>
    <name evidence="5" type="ordered locus">BN140_0213</name>
</gene>
<dbReference type="NCBIfam" id="TIGR03827">
    <property type="entry name" value="GNAT_ablB"/>
    <property type="match status" value="1"/>
</dbReference>
<dbReference type="PROSITE" id="PS51186">
    <property type="entry name" value="GNAT"/>
    <property type="match status" value="1"/>
</dbReference>
<dbReference type="EMBL" id="HE964772">
    <property type="protein sequence ID" value="CCJ35136.1"/>
    <property type="molecule type" value="Genomic_DNA"/>
</dbReference>
<keyword evidence="6" id="KW-1185">Reference proteome</keyword>
<dbReference type="Gene3D" id="3.40.630.30">
    <property type="match status" value="1"/>
</dbReference>
<sequence length="334" mass="35949">MFGSLQDQKNHIPRTGAQAASMRRAAKKTLPPPGRLPGRGSRRPRKGAHADTVAKLGRSLIHHGPYNDRIFLYQLDQADLPGITDRLLALAKDRGYSRIFARVPAPARDHFVACGYTPGARLPGLFRGKVDGYYMAKYLDAPAGDAGEIDDVLSVAQEKARQGAASPVIEPGFTAVPATSEDAQALASIYQEVFETYPVPIHDPDYLAEKMQGSLRCFCIREPGGRIASVASAEVDAGGKFAEMTGFATLPDYRGHGFGGYLLRRMEGEMRSLGVRTAFAIARARSYPANITFARAGYTYAGTLADSVNICGSLEDMNVWYRPLAGCGAASSQG</sequence>
<keyword evidence="1 5" id="KW-0808">Transferase</keyword>
<dbReference type="InterPro" id="IPR022525">
    <property type="entry name" value="GNAT_AblB"/>
</dbReference>
<organism evidence="5 6">
    <name type="scientific">Methanoculleus bourgensis (strain ATCC 43281 / DSM 3045 / OCM 15 / MS2)</name>
    <name type="common">Methanogenium bourgense</name>
    <dbReference type="NCBI Taxonomy" id="1201294"/>
    <lineage>
        <taxon>Archaea</taxon>
        <taxon>Methanobacteriati</taxon>
        <taxon>Methanobacteriota</taxon>
        <taxon>Stenosarchaea group</taxon>
        <taxon>Methanomicrobia</taxon>
        <taxon>Methanomicrobiales</taxon>
        <taxon>Methanomicrobiaceae</taxon>
        <taxon>Methanoculleus</taxon>
    </lineage>
</organism>
<proteinExistence type="predicted"/>
<evidence type="ECO:0000313" key="5">
    <source>
        <dbReference type="EMBL" id="CCJ35136.1"/>
    </source>
</evidence>
<dbReference type="Proteomes" id="UP000009007">
    <property type="component" value="Chromosome I"/>
</dbReference>
<protein>
    <submittedName>
        <fullName evidence="5">Beta-lysine N-acetyltransferase</fullName>
        <ecNumber evidence="5">2.3.1.-</ecNumber>
    </submittedName>
</protein>
<dbReference type="HOGENOM" id="CLU_081246_0_0_2"/>
<dbReference type="STRING" id="1201294.BN140_0213"/>
<evidence type="ECO:0000256" key="1">
    <source>
        <dbReference type="ARBA" id="ARBA00022679"/>
    </source>
</evidence>